<keyword evidence="5" id="KW-0408">Iron</keyword>
<dbReference type="InterPro" id="IPR011766">
    <property type="entry name" value="TPP_enzyme_TPP-bd"/>
</dbReference>
<evidence type="ECO:0000313" key="8">
    <source>
        <dbReference type="EMBL" id="MCS0658910.1"/>
    </source>
</evidence>
<dbReference type="Gene3D" id="3.40.50.970">
    <property type="match status" value="1"/>
</dbReference>
<dbReference type="InterPro" id="IPR017896">
    <property type="entry name" value="4Fe4S_Fe-S-bd"/>
</dbReference>
<dbReference type="EMBL" id="JANUGU010000003">
    <property type="protein sequence ID" value="MCS0658910.1"/>
    <property type="molecule type" value="Genomic_DNA"/>
</dbReference>
<dbReference type="Pfam" id="PF01558">
    <property type="entry name" value="POR"/>
    <property type="match status" value="1"/>
</dbReference>
<dbReference type="PROSITE" id="PS51379">
    <property type="entry name" value="4FE4S_FER_2"/>
    <property type="match status" value="1"/>
</dbReference>
<keyword evidence="3" id="KW-0249">Electron transport</keyword>
<dbReference type="InterPro" id="IPR051457">
    <property type="entry name" value="2-oxoacid:Fd_oxidoreductase"/>
</dbReference>
<dbReference type="RefSeq" id="WP_258812094.1">
    <property type="nucleotide sequence ID" value="NZ_JANUGU010000003.1"/>
</dbReference>
<dbReference type="SUPFAM" id="SSF52922">
    <property type="entry name" value="TK C-terminal domain-like"/>
    <property type="match status" value="1"/>
</dbReference>
<keyword evidence="1" id="KW-0813">Transport</keyword>
<keyword evidence="9" id="KW-1185">Reference proteome</keyword>
<dbReference type="NCBIfam" id="NF009588">
    <property type="entry name" value="PRK13029.1"/>
    <property type="match status" value="1"/>
</dbReference>
<evidence type="ECO:0000256" key="2">
    <source>
        <dbReference type="ARBA" id="ARBA00022485"/>
    </source>
</evidence>
<dbReference type="Pfam" id="PF20169">
    <property type="entry name" value="DUF6537"/>
    <property type="match status" value="1"/>
</dbReference>
<organism evidence="8 9">
    <name type="scientific">Massilia terrae</name>
    <dbReference type="NCBI Taxonomy" id="1811224"/>
    <lineage>
        <taxon>Bacteria</taxon>
        <taxon>Pseudomonadati</taxon>
        <taxon>Pseudomonadota</taxon>
        <taxon>Betaproteobacteria</taxon>
        <taxon>Burkholderiales</taxon>
        <taxon>Oxalobacteraceae</taxon>
        <taxon>Telluria group</taxon>
        <taxon>Massilia</taxon>
    </lineage>
</organism>
<evidence type="ECO:0000313" key="9">
    <source>
        <dbReference type="Proteomes" id="UP001204621"/>
    </source>
</evidence>
<evidence type="ECO:0000256" key="1">
    <source>
        <dbReference type="ARBA" id="ARBA00022448"/>
    </source>
</evidence>
<dbReference type="InterPro" id="IPR046667">
    <property type="entry name" value="DUF6537"/>
</dbReference>
<dbReference type="NCBIfam" id="NF009589">
    <property type="entry name" value="PRK13030.1"/>
    <property type="match status" value="1"/>
</dbReference>
<dbReference type="Proteomes" id="UP001204621">
    <property type="component" value="Unassembled WGS sequence"/>
</dbReference>
<protein>
    <submittedName>
        <fullName evidence="8">Indolepyruvate ferredoxin oxidoreductase family protein</fullName>
    </submittedName>
</protein>
<dbReference type="SUPFAM" id="SSF52518">
    <property type="entry name" value="Thiamin diphosphate-binding fold (THDP-binding)"/>
    <property type="match status" value="2"/>
</dbReference>
<evidence type="ECO:0000256" key="6">
    <source>
        <dbReference type="ARBA" id="ARBA00023014"/>
    </source>
</evidence>
<proteinExistence type="predicted"/>
<accession>A0ABT2D0E3</accession>
<evidence type="ECO:0000256" key="3">
    <source>
        <dbReference type="ARBA" id="ARBA00022982"/>
    </source>
</evidence>
<dbReference type="PANTHER" id="PTHR48084">
    <property type="entry name" value="2-OXOGLUTARATE OXIDOREDUCTASE SUBUNIT KORB-RELATED"/>
    <property type="match status" value="1"/>
</dbReference>
<dbReference type="InterPro" id="IPR002880">
    <property type="entry name" value="Pyrv_Fd/Flavodoxin_OxRdtase_N"/>
</dbReference>
<sequence length="1211" mass="131346">MPDTTAALPRAQQAEPTLAAPSLANVSLANVSLANVSLANVSLANVSLDDKYTARSGKIFLSGIQALVRLPMIQRERDAAAGLDTAGFISGYRGSPLGGLDENLWKAKGHLEANHIQFVPGVNEDLAATAVWGTQTVGLIGETRYDGVFAMWYGKGPGVDRCGDVFKHMNHAGTAATGGVLLVAGDDHGAYSSTLPHQSDHIFSACMIPVLYPCNVQEYLDLGVHGWAMSRFSGCAVAFKALADTVESSASVDADPFRVEVKLPQDFAMPEGGLNTQLSSVPLGLQARNQEALMQDYKIYAALAYARENKLNRVTIDSPNAKLGIIASGKSYLDVLEALEDLGIDEAMAAQVGLRLFKVAMIWPLEPDGVREFAQGLDEILVVEEKRQLVEYQLKEQLYNWRDDVRPHVVGKFDDKGEWVAPRGEWLLPPKADFSVSQVARVIAKRLARLDLDESTQALIKARLAFLDAKDAVLQKAIETPFRPAFYCSGCPHNTSTKVPEGSFALAGIGCHVMATSIYPEMNKLTTHMGGEGAPWIGQAAFSKVPHVFQNLGDGTYFHSGYLAVRAAVAAKVNITYKILYNDAVAMTGGQPVDGTTSVPHIAQQMAAEGVKRIALVTEDLSRYADRSLLPELVTIHDRKHIDDVQRELREIPGTTVLIYDQTCAAEKRRRRKKNQFPDPDKRMVINEAVCEGCGDCGVQSNCVSILPKETEFGRKRSIDQSACNKDYSCVKGFCPSFVTVEGGTLKKSKAGAGKGDDGWDELPAPALPSVDAPYNILINGIGGTGVITVGALMGMAAHLEGKGASVLDMTGMSQKNGSVTSHVKIAASPDRLRAQRIATGEADLVLGCDMLTAGAHDAISKMRPGRTSAIVNLHEQPPGTFAQQADWEYPAEQVRALINEAVGATEHRSADFIDATKLATALMGDSIAANLFMMGYAWQKGLIPLSEAALLRAIELNGVAVAANKKSFLWGRRAAVDFKRVERVVAPAQAIVVQMPQSLDSVIAKRVEFLTGYQDSAYAGVYQQLVARVREAESARGLGNKLSTAVAKYYFKLMAYKDEYEVARLYTDGRFVEQLKTQFEGEFTLKFNMAPPLFAKKDAKGRMMKAEFGSWMWSAMKLLAKLKGLRGGAFDVFGYTAERKMERTLIGEYREMVEGLLAQLDASNHATAVELASLPEQIRGFGHVKEHAVAAFRSKKATLLESLTHQQKAA</sequence>
<keyword evidence="4" id="KW-0560">Oxidoreductase</keyword>
<dbReference type="InterPro" id="IPR002869">
    <property type="entry name" value="Pyrv_flavodox_OxRed_cen"/>
</dbReference>
<keyword evidence="2" id="KW-0004">4Fe-4S</keyword>
<dbReference type="InterPro" id="IPR029061">
    <property type="entry name" value="THDP-binding"/>
</dbReference>
<dbReference type="Gene3D" id="3.40.920.10">
    <property type="entry name" value="Pyruvate-ferredoxin oxidoreductase, PFOR, domain III"/>
    <property type="match status" value="1"/>
</dbReference>
<dbReference type="CDD" id="cd07034">
    <property type="entry name" value="TPP_PYR_PFOR_IOR-alpha_like"/>
    <property type="match status" value="1"/>
</dbReference>
<feature type="domain" description="4Fe-4S ferredoxin-type" evidence="7">
    <location>
        <begin position="682"/>
        <end position="713"/>
    </location>
</feature>
<dbReference type="InterPro" id="IPR019752">
    <property type="entry name" value="Pyrv/ketoisovalerate_OxRed_cat"/>
</dbReference>
<keyword evidence="6" id="KW-0411">Iron-sulfur</keyword>
<name>A0ABT2D0E3_9BURK</name>
<keyword evidence="2" id="KW-0479">Metal-binding</keyword>
<evidence type="ECO:0000256" key="5">
    <source>
        <dbReference type="ARBA" id="ARBA00023004"/>
    </source>
</evidence>
<evidence type="ECO:0000259" key="7">
    <source>
        <dbReference type="PROSITE" id="PS51379"/>
    </source>
</evidence>
<reference evidence="8 9" key="1">
    <citation type="submission" date="2022-08" db="EMBL/GenBank/DDBJ databases">
        <title>Reclassification of Massilia species as members of the genera Telluria, Duganella, Pseudoduganella, Mokoshia gen. nov. and Zemynaea gen. nov. using orthogonal and non-orthogonal genome-based approaches.</title>
        <authorList>
            <person name="Bowman J.P."/>
        </authorList>
    </citation>
    <scope>NUCLEOTIDE SEQUENCE [LARGE SCALE GENOMIC DNA]</scope>
    <source>
        <strain evidence="8 9">JCM 31606</strain>
    </source>
</reference>
<dbReference type="PANTHER" id="PTHR48084:SF3">
    <property type="entry name" value="SUBUNIT OF PYRUVATE:FLAVODOXIN OXIDOREDUCTASE"/>
    <property type="match status" value="1"/>
</dbReference>
<gene>
    <name evidence="8" type="ORF">NX778_12635</name>
</gene>
<comment type="caution">
    <text evidence="8">The sequence shown here is derived from an EMBL/GenBank/DDBJ whole genome shotgun (WGS) entry which is preliminary data.</text>
</comment>
<dbReference type="InterPro" id="IPR009014">
    <property type="entry name" value="Transketo_C/PFOR_II"/>
</dbReference>
<dbReference type="SUPFAM" id="SSF53323">
    <property type="entry name" value="Pyruvate-ferredoxin oxidoreductase, PFOR, domain III"/>
    <property type="match status" value="1"/>
</dbReference>
<dbReference type="Pfam" id="PF02775">
    <property type="entry name" value="TPP_enzyme_C"/>
    <property type="match status" value="1"/>
</dbReference>
<evidence type="ECO:0000256" key="4">
    <source>
        <dbReference type="ARBA" id="ARBA00023002"/>
    </source>
</evidence>